<evidence type="ECO:0000313" key="2">
    <source>
        <dbReference type="Proteomes" id="UP000001307"/>
    </source>
</evidence>
<dbReference type="AlphaFoldDB" id="E4XT34"/>
<dbReference type="InParanoid" id="E4XT34"/>
<proteinExistence type="predicted"/>
<keyword evidence="2" id="KW-1185">Reference proteome</keyword>
<dbReference type="Proteomes" id="UP000001307">
    <property type="component" value="Unassembled WGS sequence"/>
</dbReference>
<accession>E4XT34</accession>
<evidence type="ECO:0008006" key="3">
    <source>
        <dbReference type="Google" id="ProtNLM"/>
    </source>
</evidence>
<sequence length="183" mass="21808">MLLFFIIINAYPRARDFQCQRCLKELDDPVTTSCCKENVCRQCFDIKLRWEMFCPVCDRRIVYRKTHLLPMLHVPCSKFFKSVKDSLRVRCIEKDCQMEMKYKDLDLHWKEKCQRLIKCEYCSSENRVCDSHACTESLNAAIRKNKVLIDEQKIEKDEVDKIMKGGRRGGFWDRGPPPNLLDW</sequence>
<dbReference type="Gene3D" id="3.30.40.10">
    <property type="entry name" value="Zinc/RING finger domain, C3HC4 (zinc finger)"/>
    <property type="match status" value="1"/>
</dbReference>
<organism evidence="1">
    <name type="scientific">Oikopleura dioica</name>
    <name type="common">Tunicate</name>
    <dbReference type="NCBI Taxonomy" id="34765"/>
    <lineage>
        <taxon>Eukaryota</taxon>
        <taxon>Metazoa</taxon>
        <taxon>Chordata</taxon>
        <taxon>Tunicata</taxon>
        <taxon>Appendicularia</taxon>
        <taxon>Copelata</taxon>
        <taxon>Oikopleuridae</taxon>
        <taxon>Oikopleura</taxon>
    </lineage>
</organism>
<gene>
    <name evidence="1" type="ORF">GSOID_T00002961001</name>
</gene>
<reference evidence="1" key="1">
    <citation type="journal article" date="2010" name="Science">
        <title>Plasticity of animal genome architecture unmasked by rapid evolution of a pelagic tunicate.</title>
        <authorList>
            <person name="Denoeud F."/>
            <person name="Henriet S."/>
            <person name="Mungpakdee S."/>
            <person name="Aury J.M."/>
            <person name="Da Silva C."/>
            <person name="Brinkmann H."/>
            <person name="Mikhaleva J."/>
            <person name="Olsen L.C."/>
            <person name="Jubin C."/>
            <person name="Canestro C."/>
            <person name="Bouquet J.M."/>
            <person name="Danks G."/>
            <person name="Poulain J."/>
            <person name="Campsteijn C."/>
            <person name="Adamski M."/>
            <person name="Cross I."/>
            <person name="Yadetie F."/>
            <person name="Muffato M."/>
            <person name="Louis A."/>
            <person name="Butcher S."/>
            <person name="Tsagkogeorga G."/>
            <person name="Konrad A."/>
            <person name="Singh S."/>
            <person name="Jensen M.F."/>
            <person name="Cong E.H."/>
            <person name="Eikeseth-Otteraa H."/>
            <person name="Noel B."/>
            <person name="Anthouard V."/>
            <person name="Porcel B.M."/>
            <person name="Kachouri-Lafond R."/>
            <person name="Nishino A."/>
            <person name="Ugolini M."/>
            <person name="Chourrout P."/>
            <person name="Nishida H."/>
            <person name="Aasland R."/>
            <person name="Huzurbazar S."/>
            <person name="Westhof E."/>
            <person name="Delsuc F."/>
            <person name="Lehrach H."/>
            <person name="Reinhardt R."/>
            <person name="Weissenbach J."/>
            <person name="Roy S.W."/>
            <person name="Artiguenave F."/>
            <person name="Postlethwait J.H."/>
            <person name="Manak J.R."/>
            <person name="Thompson E.M."/>
            <person name="Jaillon O."/>
            <person name="Du Pasquier L."/>
            <person name="Boudinot P."/>
            <person name="Liberles D.A."/>
            <person name="Volff J.N."/>
            <person name="Philippe H."/>
            <person name="Lenhard B."/>
            <person name="Roest Crollius H."/>
            <person name="Wincker P."/>
            <person name="Chourrout D."/>
        </authorList>
    </citation>
    <scope>NUCLEOTIDE SEQUENCE [LARGE SCALE GENOMIC DNA]</scope>
</reference>
<evidence type="ECO:0000313" key="1">
    <source>
        <dbReference type="EMBL" id="CBY12896.1"/>
    </source>
</evidence>
<dbReference type="InterPro" id="IPR013083">
    <property type="entry name" value="Znf_RING/FYVE/PHD"/>
</dbReference>
<name>E4XT34_OIKDI</name>
<dbReference type="SUPFAM" id="SSF57850">
    <property type="entry name" value="RING/U-box"/>
    <property type="match status" value="1"/>
</dbReference>
<dbReference type="EMBL" id="FN653146">
    <property type="protein sequence ID" value="CBY12896.1"/>
    <property type="molecule type" value="Genomic_DNA"/>
</dbReference>
<protein>
    <recommendedName>
        <fullName evidence="3">RING-type domain-containing protein</fullName>
    </recommendedName>
</protein>